<dbReference type="SUPFAM" id="SSF52317">
    <property type="entry name" value="Class I glutamine amidotransferase-like"/>
    <property type="match status" value="1"/>
</dbReference>
<protein>
    <submittedName>
        <fullName evidence="2">Trehalose utilization</fullName>
    </submittedName>
</protein>
<dbReference type="Gene3D" id="3.40.50.880">
    <property type="match status" value="1"/>
</dbReference>
<feature type="chain" id="PRO_5022139936" evidence="1">
    <location>
        <begin position="23"/>
        <end position="340"/>
    </location>
</feature>
<name>A0A517SUF9_9BACT</name>
<dbReference type="AlphaFoldDB" id="A0A517SUF9"/>
<gene>
    <name evidence="2" type="ORF">SV7mr_22600</name>
</gene>
<sequence precursor="true">MPFRHAFCFVFGLVFLTSSVTAADRVVYEGESGPGKGKHILFIASDHEYRGEETCPAIARIMADRYGFKCTVLFGQTKEGLIKQGSSLIPGIEEIDDADMLFLFLRFVAPEDPWMEKFEAYLKRGGPVLGLRTTTHAFNGLKGKYAFFNYSNKDKDFVGGFGRQILGETWNPKLGAGHYGSNHKFATAMNVVPGQESHPVMRGVKDMHAMAGAYSAVPMPNSTILATNQVLQSMEVGAPANQDKAPQPAAWVREYSYKGGPKGRAFCSTQGASEDIVSEGVRRLVINATLWCMGMEDEIKADADVSFVGPYNPSTFSFKASVTDAKPSDIEGWDTPILKP</sequence>
<feature type="signal peptide" evidence="1">
    <location>
        <begin position="1"/>
        <end position="22"/>
    </location>
</feature>
<evidence type="ECO:0000313" key="2">
    <source>
        <dbReference type="EMBL" id="QDT59751.1"/>
    </source>
</evidence>
<dbReference type="EMBL" id="CP036272">
    <property type="protein sequence ID" value="QDT59751.1"/>
    <property type="molecule type" value="Genomic_DNA"/>
</dbReference>
<organism evidence="2 3">
    <name type="scientific">Stieleria bergensis</name>
    <dbReference type="NCBI Taxonomy" id="2528025"/>
    <lineage>
        <taxon>Bacteria</taxon>
        <taxon>Pseudomonadati</taxon>
        <taxon>Planctomycetota</taxon>
        <taxon>Planctomycetia</taxon>
        <taxon>Pirellulales</taxon>
        <taxon>Pirellulaceae</taxon>
        <taxon>Stieleria</taxon>
    </lineage>
</organism>
<proteinExistence type="predicted"/>
<accession>A0A517SUF9</accession>
<keyword evidence="1" id="KW-0732">Signal</keyword>
<keyword evidence="3" id="KW-1185">Reference proteome</keyword>
<dbReference type="Proteomes" id="UP000315003">
    <property type="component" value="Chromosome"/>
</dbReference>
<evidence type="ECO:0000313" key="3">
    <source>
        <dbReference type="Proteomes" id="UP000315003"/>
    </source>
</evidence>
<dbReference type="InterPro" id="IPR029062">
    <property type="entry name" value="Class_I_gatase-like"/>
</dbReference>
<reference evidence="2 3" key="1">
    <citation type="submission" date="2019-02" db="EMBL/GenBank/DDBJ databases">
        <title>Deep-cultivation of Planctomycetes and their phenomic and genomic characterization uncovers novel biology.</title>
        <authorList>
            <person name="Wiegand S."/>
            <person name="Jogler M."/>
            <person name="Boedeker C."/>
            <person name="Pinto D."/>
            <person name="Vollmers J."/>
            <person name="Rivas-Marin E."/>
            <person name="Kohn T."/>
            <person name="Peeters S.H."/>
            <person name="Heuer A."/>
            <person name="Rast P."/>
            <person name="Oberbeckmann S."/>
            <person name="Bunk B."/>
            <person name="Jeske O."/>
            <person name="Meyerdierks A."/>
            <person name="Storesund J.E."/>
            <person name="Kallscheuer N."/>
            <person name="Luecker S."/>
            <person name="Lage O.M."/>
            <person name="Pohl T."/>
            <person name="Merkel B.J."/>
            <person name="Hornburger P."/>
            <person name="Mueller R.-W."/>
            <person name="Bruemmer F."/>
            <person name="Labrenz M."/>
            <person name="Spormann A.M."/>
            <person name="Op den Camp H."/>
            <person name="Overmann J."/>
            <person name="Amann R."/>
            <person name="Jetten M.S.M."/>
            <person name="Mascher T."/>
            <person name="Medema M.H."/>
            <person name="Devos D.P."/>
            <person name="Kaster A.-K."/>
            <person name="Ovreas L."/>
            <person name="Rohde M."/>
            <person name="Galperin M.Y."/>
            <person name="Jogler C."/>
        </authorList>
    </citation>
    <scope>NUCLEOTIDE SEQUENCE [LARGE SCALE GENOMIC DNA]</scope>
    <source>
        <strain evidence="2 3">SV_7m_r</strain>
    </source>
</reference>
<dbReference type="RefSeq" id="WP_419188383.1">
    <property type="nucleotide sequence ID" value="NZ_CP036272.1"/>
</dbReference>
<evidence type="ECO:0000256" key="1">
    <source>
        <dbReference type="SAM" id="SignalP"/>
    </source>
</evidence>